<organism evidence="3 4">
    <name type="scientific">Nonomuraea insulae</name>
    <dbReference type="NCBI Taxonomy" id="1616787"/>
    <lineage>
        <taxon>Bacteria</taxon>
        <taxon>Bacillati</taxon>
        <taxon>Actinomycetota</taxon>
        <taxon>Actinomycetes</taxon>
        <taxon>Streptosporangiales</taxon>
        <taxon>Streptosporangiaceae</taxon>
        <taxon>Nonomuraea</taxon>
    </lineage>
</organism>
<dbReference type="RefSeq" id="WP_379520524.1">
    <property type="nucleotide sequence ID" value="NZ_JBHSPA010000060.1"/>
</dbReference>
<comment type="caution">
    <text evidence="3">The sequence shown here is derived from an EMBL/GenBank/DDBJ whole genome shotgun (WGS) entry which is preliminary data.</text>
</comment>
<reference evidence="4" key="1">
    <citation type="journal article" date="2019" name="Int. J. Syst. Evol. Microbiol.">
        <title>The Global Catalogue of Microorganisms (GCM) 10K type strain sequencing project: providing services to taxonomists for standard genome sequencing and annotation.</title>
        <authorList>
            <consortium name="The Broad Institute Genomics Platform"/>
            <consortium name="The Broad Institute Genome Sequencing Center for Infectious Disease"/>
            <person name="Wu L."/>
            <person name="Ma J."/>
        </authorList>
    </citation>
    <scope>NUCLEOTIDE SEQUENCE [LARGE SCALE GENOMIC DNA]</scope>
    <source>
        <strain evidence="4">CCUG 53903</strain>
    </source>
</reference>
<protein>
    <submittedName>
        <fullName evidence="3">AAA family ATPase</fullName>
    </submittedName>
</protein>
<keyword evidence="1" id="KW-0742">SOS response</keyword>
<evidence type="ECO:0000259" key="2">
    <source>
        <dbReference type="Pfam" id="PF13304"/>
    </source>
</evidence>
<evidence type="ECO:0000256" key="1">
    <source>
        <dbReference type="ARBA" id="ARBA00023236"/>
    </source>
</evidence>
<name>A0ABW1D1F5_9ACTN</name>
<dbReference type="InterPro" id="IPR014555">
    <property type="entry name" value="RecF-like"/>
</dbReference>
<sequence>MAPQRLQSIRIRGYTSIRSAEVELRDLNVLIGANGAGKSNFISALALLGRIVDEELNLFVGQAGGASALLYRGSESIPEISLRLEFATDEYRAELIPAARDELIFGTEAIELHGEGHVLGRGHRETRLLDEIDESGLSSVAEHVVDTLRGCRVFHFHDTSVNAPVKQTGFASDNIALHPDARNLAAILLRLQREDHAAYRRIVRTIQQVAPFFRDFVLIEENGRLRLRWQQEGSDVVFPADALSDGTLRFICLTTLLSLPDLPNLVVLDEPELGLHPYAIVQLADMLRAASSASQVLIATQSVTLMNQFEVDDLIVVERAGGASAFNRLAPEGLSDWLAEYSLGELWEKNLLGGRPQAEPR</sequence>
<evidence type="ECO:0000313" key="3">
    <source>
        <dbReference type="EMBL" id="MFC5831045.1"/>
    </source>
</evidence>
<evidence type="ECO:0000313" key="4">
    <source>
        <dbReference type="Proteomes" id="UP001596058"/>
    </source>
</evidence>
<dbReference type="PANTHER" id="PTHR32182">
    <property type="entry name" value="DNA REPLICATION AND REPAIR PROTEIN RECF"/>
    <property type="match status" value="1"/>
</dbReference>
<proteinExistence type="predicted"/>
<keyword evidence="4" id="KW-1185">Reference proteome</keyword>
<dbReference type="Proteomes" id="UP001596058">
    <property type="component" value="Unassembled WGS sequence"/>
</dbReference>
<dbReference type="SUPFAM" id="SSF52540">
    <property type="entry name" value="P-loop containing nucleoside triphosphate hydrolases"/>
    <property type="match status" value="1"/>
</dbReference>
<dbReference type="Gene3D" id="3.40.50.300">
    <property type="entry name" value="P-loop containing nucleotide triphosphate hydrolases"/>
    <property type="match status" value="2"/>
</dbReference>
<accession>A0ABW1D1F5</accession>
<dbReference type="PIRSF" id="PIRSF029347">
    <property type="entry name" value="RecF"/>
    <property type="match status" value="1"/>
</dbReference>
<gene>
    <name evidence="3" type="ORF">ACFPZ3_44945</name>
</gene>
<feature type="domain" description="ATPase AAA-type core" evidence="2">
    <location>
        <begin position="27"/>
        <end position="307"/>
    </location>
</feature>
<dbReference type="InterPro" id="IPR027417">
    <property type="entry name" value="P-loop_NTPase"/>
</dbReference>
<keyword evidence="1" id="KW-0227">DNA damage</keyword>
<dbReference type="Pfam" id="PF13304">
    <property type="entry name" value="AAA_21"/>
    <property type="match status" value="1"/>
</dbReference>
<dbReference type="EMBL" id="JBHSPA010000060">
    <property type="protein sequence ID" value="MFC5831045.1"/>
    <property type="molecule type" value="Genomic_DNA"/>
</dbReference>
<dbReference type="InterPro" id="IPR003959">
    <property type="entry name" value="ATPase_AAA_core"/>
</dbReference>
<dbReference type="PANTHER" id="PTHR32182:SF22">
    <property type="entry name" value="ATP-DEPENDENT ENDONUCLEASE, OLD FAMILY-RELATED"/>
    <property type="match status" value="1"/>
</dbReference>